<evidence type="ECO:0000256" key="1">
    <source>
        <dbReference type="ARBA" id="ARBA00007847"/>
    </source>
</evidence>
<keyword evidence="4" id="KW-1185">Reference proteome</keyword>
<sequence length="235" mass="24138">MTEAPLVGILGGMGPAATAAFYVRLVEVTPASRDQDHPKVVMWADPSVPDRTAALLHGGESIVPWLERGLLRLSDAGATFVVSPCNTAHVWLPDVARDVGVELLSIVDTAVDAALEEVGSGGTVGVLGTHATIASAIYQDGLAARGLTPVVPDADHQAGLVRAIYAVKAGGDQLGEAGAIVREVCRSLVARGVGLVLNACTEISLVLDGVEQIVPVVDSSDALARATVDRVQGRA</sequence>
<name>A0ABW2QAJ2_9MICO</name>
<proteinExistence type="inferred from homology"/>
<reference evidence="4" key="1">
    <citation type="journal article" date="2019" name="Int. J. Syst. Evol. Microbiol.">
        <title>The Global Catalogue of Microorganisms (GCM) 10K type strain sequencing project: providing services to taxonomists for standard genome sequencing and annotation.</title>
        <authorList>
            <consortium name="The Broad Institute Genomics Platform"/>
            <consortium name="The Broad Institute Genome Sequencing Center for Infectious Disease"/>
            <person name="Wu L."/>
            <person name="Ma J."/>
        </authorList>
    </citation>
    <scope>NUCLEOTIDE SEQUENCE [LARGE SCALE GENOMIC DNA]</scope>
    <source>
        <strain evidence="4">JCM 1490</strain>
    </source>
</reference>
<evidence type="ECO:0000313" key="4">
    <source>
        <dbReference type="Proteomes" id="UP001596455"/>
    </source>
</evidence>
<comment type="similarity">
    <text evidence="1">Belongs to the aspartate/glutamate racemases family.</text>
</comment>
<dbReference type="InterPro" id="IPR001920">
    <property type="entry name" value="Asp/Glu_race"/>
</dbReference>
<dbReference type="SUPFAM" id="SSF53681">
    <property type="entry name" value="Aspartate/glutamate racemase"/>
    <property type="match status" value="2"/>
</dbReference>
<dbReference type="EMBL" id="JBHTCQ010000001">
    <property type="protein sequence ID" value="MFC7404595.1"/>
    <property type="molecule type" value="Genomic_DNA"/>
</dbReference>
<dbReference type="InterPro" id="IPR015942">
    <property type="entry name" value="Asp/Glu/hydantoin_racemase"/>
</dbReference>
<keyword evidence="2" id="KW-0413">Isomerase</keyword>
<dbReference type="Proteomes" id="UP001596455">
    <property type="component" value="Unassembled WGS sequence"/>
</dbReference>
<dbReference type="Gene3D" id="3.40.50.1860">
    <property type="match status" value="2"/>
</dbReference>
<protein>
    <submittedName>
        <fullName evidence="3">Aspartate/glutamate racemase family protein</fullName>
    </submittedName>
</protein>
<dbReference type="Pfam" id="PF01177">
    <property type="entry name" value="Asp_Glu_race"/>
    <property type="match status" value="1"/>
</dbReference>
<dbReference type="NCBIfam" id="TIGR00035">
    <property type="entry name" value="asp_race"/>
    <property type="match status" value="1"/>
</dbReference>
<dbReference type="PANTHER" id="PTHR21198">
    <property type="entry name" value="GLUTAMATE RACEMASE"/>
    <property type="match status" value="1"/>
</dbReference>
<dbReference type="RefSeq" id="WP_382392139.1">
    <property type="nucleotide sequence ID" value="NZ_JBHTCQ010000001.1"/>
</dbReference>
<dbReference type="PANTHER" id="PTHR21198:SF7">
    <property type="entry name" value="ASPARTATE-GLUTAMATE RACEMASE FAMILY"/>
    <property type="match status" value="1"/>
</dbReference>
<evidence type="ECO:0000313" key="3">
    <source>
        <dbReference type="EMBL" id="MFC7404595.1"/>
    </source>
</evidence>
<gene>
    <name evidence="3" type="ORF">ACFQQL_05700</name>
</gene>
<evidence type="ECO:0000256" key="2">
    <source>
        <dbReference type="ARBA" id="ARBA00023235"/>
    </source>
</evidence>
<organism evidence="3 4">
    <name type="scientific">Georgenia alba</name>
    <dbReference type="NCBI Taxonomy" id="2233858"/>
    <lineage>
        <taxon>Bacteria</taxon>
        <taxon>Bacillati</taxon>
        <taxon>Actinomycetota</taxon>
        <taxon>Actinomycetes</taxon>
        <taxon>Micrococcales</taxon>
        <taxon>Bogoriellaceae</taxon>
        <taxon>Georgenia</taxon>
    </lineage>
</organism>
<comment type="caution">
    <text evidence="3">The sequence shown here is derived from an EMBL/GenBank/DDBJ whole genome shotgun (WGS) entry which is preliminary data.</text>
</comment>
<dbReference type="InterPro" id="IPR004380">
    <property type="entry name" value="Asp_race"/>
</dbReference>
<accession>A0ABW2QAJ2</accession>